<name>X1CME9_9ZZZZ</name>
<accession>X1CME9</accession>
<protein>
    <submittedName>
        <fullName evidence="1">Uncharacterized protein</fullName>
    </submittedName>
</protein>
<dbReference type="EMBL" id="BART01023574">
    <property type="protein sequence ID" value="GAG94157.1"/>
    <property type="molecule type" value="Genomic_DNA"/>
</dbReference>
<reference evidence="1" key="1">
    <citation type="journal article" date="2014" name="Front. Microbiol.">
        <title>High frequency of phylogenetically diverse reductive dehalogenase-homologous genes in deep subseafloor sedimentary metagenomes.</title>
        <authorList>
            <person name="Kawai M."/>
            <person name="Futagami T."/>
            <person name="Toyoda A."/>
            <person name="Takaki Y."/>
            <person name="Nishi S."/>
            <person name="Hori S."/>
            <person name="Arai W."/>
            <person name="Tsubouchi T."/>
            <person name="Morono Y."/>
            <person name="Uchiyama I."/>
            <person name="Ito T."/>
            <person name="Fujiyama A."/>
            <person name="Inagaki F."/>
            <person name="Takami H."/>
        </authorList>
    </citation>
    <scope>NUCLEOTIDE SEQUENCE</scope>
    <source>
        <strain evidence="1">Expedition CK06-06</strain>
    </source>
</reference>
<feature type="non-terminal residue" evidence="1">
    <location>
        <position position="1"/>
    </location>
</feature>
<comment type="caution">
    <text evidence="1">The sequence shown here is derived from an EMBL/GenBank/DDBJ whole genome shotgun (WGS) entry which is preliminary data.</text>
</comment>
<dbReference type="AlphaFoldDB" id="X1CME9"/>
<evidence type="ECO:0000313" key="1">
    <source>
        <dbReference type="EMBL" id="GAG94157.1"/>
    </source>
</evidence>
<gene>
    <name evidence="1" type="ORF">S01H4_42847</name>
</gene>
<sequence length="209" mass="24992">SEFDLKKRLSYFSYKELFSILKQRVLLTFSHEIDEEPIKYITDLICEQYVPVPGKGIEIIRDIYPLLKENHIMRNFKLIELCQSHFDQMQINDEFSMLNYISEEDFLNIIFLDNLSNYFISNMNYYITLYELEEIFNISCETLEYSKNVNEFQNIVKELLNIGVLRSSKKAQRENYPYSFDNSANTDSFFMVMSPNQLKTLIDTLFERC</sequence>
<organism evidence="1">
    <name type="scientific">marine sediment metagenome</name>
    <dbReference type="NCBI Taxonomy" id="412755"/>
    <lineage>
        <taxon>unclassified sequences</taxon>
        <taxon>metagenomes</taxon>
        <taxon>ecological metagenomes</taxon>
    </lineage>
</organism>
<proteinExistence type="predicted"/>